<dbReference type="HOGENOM" id="CLU_095067_0_0_1"/>
<dbReference type="Proteomes" id="UP000002035">
    <property type="component" value="Unassembled WGS sequence"/>
</dbReference>
<reference evidence="2" key="1">
    <citation type="journal article" date="2012" name="MBio">
        <title>Comparative genome analysis of Trichophyton rubrum and related dermatophytes reveals candidate genes involved in infection.</title>
        <authorList>
            <person name="Martinez D.A."/>
            <person name="Oliver B.G."/>
            <person name="Graeser Y."/>
            <person name="Goldberg J.M."/>
            <person name="Li W."/>
            <person name="Martinez-Rossi N.M."/>
            <person name="Monod M."/>
            <person name="Shelest E."/>
            <person name="Barton R.C."/>
            <person name="Birch E."/>
            <person name="Brakhage A.A."/>
            <person name="Chen Z."/>
            <person name="Gurr S.J."/>
            <person name="Heiman D."/>
            <person name="Heitman J."/>
            <person name="Kosti I."/>
            <person name="Rossi A."/>
            <person name="Saif S."/>
            <person name="Samalova M."/>
            <person name="Saunders C.W."/>
            <person name="Shea T."/>
            <person name="Summerbell R.C."/>
            <person name="Xu J."/>
            <person name="Young S."/>
            <person name="Zeng Q."/>
            <person name="Birren B.W."/>
            <person name="Cuomo C.A."/>
            <person name="White T.C."/>
        </authorList>
    </citation>
    <scope>NUCLEOTIDE SEQUENCE [LARGE SCALE GENOMIC DNA]</scope>
    <source>
        <strain evidence="2">ATCC MYA-4605 / CBS 113480</strain>
    </source>
</reference>
<dbReference type="RefSeq" id="XP_002846594.1">
    <property type="nucleotide sequence ID" value="XM_002846548.1"/>
</dbReference>
<dbReference type="AlphaFoldDB" id="C5FPJ6"/>
<gene>
    <name evidence="1" type="ORF">MCYG_04331</name>
</gene>
<proteinExistence type="predicted"/>
<organism evidence="1 2">
    <name type="scientific">Arthroderma otae (strain ATCC MYA-4605 / CBS 113480)</name>
    <name type="common">Microsporum canis</name>
    <dbReference type="NCBI Taxonomy" id="554155"/>
    <lineage>
        <taxon>Eukaryota</taxon>
        <taxon>Fungi</taxon>
        <taxon>Dikarya</taxon>
        <taxon>Ascomycota</taxon>
        <taxon>Pezizomycotina</taxon>
        <taxon>Eurotiomycetes</taxon>
        <taxon>Eurotiomycetidae</taxon>
        <taxon>Onygenales</taxon>
        <taxon>Arthrodermataceae</taxon>
        <taxon>Microsporum</taxon>
    </lineage>
</organism>
<dbReference type="eggNOG" id="ENOG502SNW8">
    <property type="taxonomic scope" value="Eukaryota"/>
</dbReference>
<protein>
    <submittedName>
        <fullName evidence="1">Uncharacterized protein</fullName>
    </submittedName>
</protein>
<keyword evidence="2" id="KW-1185">Reference proteome</keyword>
<evidence type="ECO:0000313" key="1">
    <source>
        <dbReference type="EMBL" id="EEQ31512.1"/>
    </source>
</evidence>
<evidence type="ECO:0000313" key="2">
    <source>
        <dbReference type="Proteomes" id="UP000002035"/>
    </source>
</evidence>
<dbReference type="GeneID" id="9226001"/>
<name>C5FPJ6_ARTOC</name>
<dbReference type="OMA" id="PDWQSPY"/>
<sequence length="203" mass="21989">MAQTHPTFAELEDTARTAISYLKQNQEFSNAKIALIGGVALWKHLPGGRSTEDVDFMITVSGAPQAVKSKLLQLPNSPFAEFAQLFVYNHPGGKKIQVDFTPDWQSAFVPAAATPISMVNPDALPYISPQDLLALKINTCGMRPTPVKRAQVASDAKAIADFILKQGPIILTAAQKAAVQGGLEDVIKFSSWGADWWENALQL</sequence>
<dbReference type="EMBL" id="DS995704">
    <property type="protein sequence ID" value="EEQ31512.1"/>
    <property type="molecule type" value="Genomic_DNA"/>
</dbReference>
<dbReference type="OrthoDB" id="4173732at2759"/>
<dbReference type="VEuPathDB" id="FungiDB:MCYG_04331"/>
<accession>C5FPJ6</accession>
<dbReference type="STRING" id="554155.C5FPJ6"/>